<dbReference type="Proteomes" id="UP001501612">
    <property type="component" value="Unassembled WGS sequence"/>
</dbReference>
<comment type="caution">
    <text evidence="3">The sequence shown here is derived from an EMBL/GenBank/DDBJ whole genome shotgun (WGS) entry which is preliminary data.</text>
</comment>
<dbReference type="Pfam" id="PF14230">
    <property type="entry name" value="DUF4333"/>
    <property type="match status" value="1"/>
</dbReference>
<evidence type="ECO:0000313" key="4">
    <source>
        <dbReference type="Proteomes" id="UP001501612"/>
    </source>
</evidence>
<organism evidence="3 4">
    <name type="scientific">Nocardioides lentus</name>
    <dbReference type="NCBI Taxonomy" id="338077"/>
    <lineage>
        <taxon>Bacteria</taxon>
        <taxon>Bacillati</taxon>
        <taxon>Actinomycetota</taxon>
        <taxon>Actinomycetes</taxon>
        <taxon>Propionibacteriales</taxon>
        <taxon>Nocardioidaceae</taxon>
        <taxon>Nocardioides</taxon>
    </lineage>
</organism>
<dbReference type="InterPro" id="IPR025637">
    <property type="entry name" value="DUF4333"/>
</dbReference>
<name>A0ABN2NX96_9ACTN</name>
<evidence type="ECO:0000259" key="2">
    <source>
        <dbReference type="Pfam" id="PF14230"/>
    </source>
</evidence>
<dbReference type="RefSeq" id="WP_344002054.1">
    <property type="nucleotide sequence ID" value="NZ_BAAAMY010000001.1"/>
</dbReference>
<protein>
    <recommendedName>
        <fullName evidence="2">DUF4333 domain-containing protein</fullName>
    </recommendedName>
</protein>
<gene>
    <name evidence="3" type="ORF">GCM10009737_00610</name>
</gene>
<sequence length="111" mass="11310">MTVRRSVSSPLRLAVTLAGGLAALGLLTSCGAGTVDAGTLEEQITNEVTEQTGEAPEGVTCPDDLEGEEGATTTCVLTATDGSEFDVAVDVTSVEGEQVNFNFEVATEPTS</sequence>
<keyword evidence="1" id="KW-0732">Signal</keyword>
<feature type="chain" id="PRO_5046727279" description="DUF4333 domain-containing protein" evidence="1">
    <location>
        <begin position="33"/>
        <end position="111"/>
    </location>
</feature>
<dbReference type="EMBL" id="BAAAMY010000001">
    <property type="protein sequence ID" value="GAA1903812.1"/>
    <property type="molecule type" value="Genomic_DNA"/>
</dbReference>
<accession>A0ABN2NX96</accession>
<feature type="signal peptide" evidence="1">
    <location>
        <begin position="1"/>
        <end position="32"/>
    </location>
</feature>
<evidence type="ECO:0000313" key="3">
    <source>
        <dbReference type="EMBL" id="GAA1903812.1"/>
    </source>
</evidence>
<evidence type="ECO:0000256" key="1">
    <source>
        <dbReference type="SAM" id="SignalP"/>
    </source>
</evidence>
<dbReference type="PROSITE" id="PS51257">
    <property type="entry name" value="PROKAR_LIPOPROTEIN"/>
    <property type="match status" value="1"/>
</dbReference>
<feature type="domain" description="DUF4333" evidence="2">
    <location>
        <begin position="23"/>
        <end position="96"/>
    </location>
</feature>
<reference evidence="3 4" key="1">
    <citation type="journal article" date="2019" name="Int. J. Syst. Evol. Microbiol.">
        <title>The Global Catalogue of Microorganisms (GCM) 10K type strain sequencing project: providing services to taxonomists for standard genome sequencing and annotation.</title>
        <authorList>
            <consortium name="The Broad Institute Genomics Platform"/>
            <consortium name="The Broad Institute Genome Sequencing Center for Infectious Disease"/>
            <person name="Wu L."/>
            <person name="Ma J."/>
        </authorList>
    </citation>
    <scope>NUCLEOTIDE SEQUENCE [LARGE SCALE GENOMIC DNA]</scope>
    <source>
        <strain evidence="3 4">JCM 14046</strain>
    </source>
</reference>
<keyword evidence="4" id="KW-1185">Reference proteome</keyword>
<proteinExistence type="predicted"/>